<protein>
    <submittedName>
        <fullName evidence="1">Uncharacterized protein</fullName>
    </submittedName>
</protein>
<sequence>MAQYINNKNVDWPVEQKACDPTKVLTAPLCNSYVKVVGYYMARPYNFMMAKEYWEEVTNDVELLLAARFGLEIDMNKIPEEMWYRASFHTQQYINFQKYVRQNALKDAAKLVAEFQSDTFALRTTKSIGGFYDFASLILDVKDKISVAKTVVDTRQLIANQGPITINRTMYKKVFNQDYHAGMLEQLRKDGTYKGDGLNDIYKKIGY</sequence>
<keyword evidence="1" id="KW-0614">Plasmid</keyword>
<dbReference type="RefSeq" id="WP_076033772.1">
    <property type="nucleotide sequence ID" value="NZ_CP016898.1"/>
</dbReference>
<proteinExistence type="predicted"/>
<evidence type="ECO:0000313" key="1">
    <source>
        <dbReference type="EMBL" id="APV37764.1"/>
    </source>
</evidence>
<name>A0A1P8ENF8_9GAMM</name>
<dbReference type="KEGG" id="asol:BEN76_16920"/>
<accession>A0A1P8ENF8</accession>
<gene>
    <name evidence="1" type="ORF">BEN76_16920</name>
</gene>
<dbReference type="Proteomes" id="UP000185674">
    <property type="component" value="Plasmid pGFJ2"/>
</dbReference>
<reference evidence="1 2" key="1">
    <citation type="submission" date="2016-08" db="EMBL/GenBank/DDBJ databases">
        <title>Complete genome sequence of Acinetobacter baylyi strain GFJ2.</title>
        <authorList>
            <person name="Tabata M."/>
            <person name="Kuboki S."/>
            <person name="Gibu N."/>
            <person name="Kinouchi Y."/>
            <person name="Vangnai A."/>
            <person name="Kasai D."/>
            <person name="Fukuda M."/>
        </authorList>
    </citation>
    <scope>NUCLEOTIDE SEQUENCE [LARGE SCALE GENOMIC DNA]</scope>
    <source>
        <strain evidence="1 2">GFJ2</strain>
        <plasmid evidence="2">Plasmid pgfj2</plasmid>
    </source>
</reference>
<geneLocation type="plasmid" evidence="2">
    <name>pgfj2</name>
</geneLocation>
<organism evidence="1 2">
    <name type="scientific">Acinetobacter soli</name>
    <dbReference type="NCBI Taxonomy" id="487316"/>
    <lineage>
        <taxon>Bacteria</taxon>
        <taxon>Pseudomonadati</taxon>
        <taxon>Pseudomonadota</taxon>
        <taxon>Gammaproteobacteria</taxon>
        <taxon>Moraxellales</taxon>
        <taxon>Moraxellaceae</taxon>
        <taxon>Acinetobacter</taxon>
    </lineage>
</organism>
<dbReference type="AlphaFoldDB" id="A0A1P8ENF8"/>
<dbReference type="EMBL" id="CP016898">
    <property type="protein sequence ID" value="APV37764.1"/>
    <property type="molecule type" value="Genomic_DNA"/>
</dbReference>
<evidence type="ECO:0000313" key="2">
    <source>
        <dbReference type="Proteomes" id="UP000185674"/>
    </source>
</evidence>